<gene>
    <name evidence="2" type="ORF">SAMN04488026_103650</name>
</gene>
<evidence type="ECO:0000259" key="1">
    <source>
        <dbReference type="Pfam" id="PF00149"/>
    </source>
</evidence>
<name>A0A1G9AQM4_9RHOB</name>
<accession>A0A1G9AQM4</accession>
<dbReference type="GO" id="GO:0005737">
    <property type="term" value="C:cytoplasm"/>
    <property type="evidence" value="ECO:0007669"/>
    <property type="project" value="TreeGrafter"/>
</dbReference>
<dbReference type="GO" id="GO:0016791">
    <property type="term" value="F:phosphatase activity"/>
    <property type="evidence" value="ECO:0007669"/>
    <property type="project" value="TreeGrafter"/>
</dbReference>
<evidence type="ECO:0000313" key="3">
    <source>
        <dbReference type="Proteomes" id="UP000199382"/>
    </source>
</evidence>
<sequence>MLSRLFRKRQPPIEFQPVQPETVIEIVGDVHGTAHLLRALPPVEDGATRVFVGDLVDRGMQSHETLEIVFEGCRNGEWICLKGNHEEMFLQFLSDPSKGRNWLRFGGLQTIASFDLGGITETSSPEALEDIASAIRDRLTPGLLDWLENLPHVWISNNLAIAHAGLDPKLPISLQKEQVALWGHPEFAKTPRRDGQWVAHGHTIVDTPTIRNGVISVDTGAYATNLLTLARISPDGQIEFSYAPRK</sequence>
<dbReference type="AlphaFoldDB" id="A0A1G9AQM4"/>
<protein>
    <submittedName>
        <fullName evidence="2">Serine/threonine protein phosphatase 1</fullName>
    </submittedName>
</protein>
<feature type="domain" description="Calcineurin-like phosphoesterase" evidence="1">
    <location>
        <begin position="26"/>
        <end position="204"/>
    </location>
</feature>
<dbReference type="GO" id="GO:0110154">
    <property type="term" value="P:RNA decapping"/>
    <property type="evidence" value="ECO:0007669"/>
    <property type="project" value="TreeGrafter"/>
</dbReference>
<keyword evidence="3" id="KW-1185">Reference proteome</keyword>
<proteinExistence type="predicted"/>
<dbReference type="RefSeq" id="WP_093158662.1">
    <property type="nucleotide sequence ID" value="NZ_FNEK01000036.1"/>
</dbReference>
<dbReference type="OrthoDB" id="9807890at2"/>
<dbReference type="InterPro" id="IPR029052">
    <property type="entry name" value="Metallo-depent_PP-like"/>
</dbReference>
<dbReference type="PANTHER" id="PTHR42850">
    <property type="entry name" value="METALLOPHOSPHOESTERASE"/>
    <property type="match status" value="1"/>
</dbReference>
<organism evidence="2 3">
    <name type="scientific">Aliiruegeria lutimaris</name>
    <dbReference type="NCBI Taxonomy" id="571298"/>
    <lineage>
        <taxon>Bacteria</taxon>
        <taxon>Pseudomonadati</taxon>
        <taxon>Pseudomonadota</taxon>
        <taxon>Alphaproteobacteria</taxon>
        <taxon>Rhodobacterales</taxon>
        <taxon>Roseobacteraceae</taxon>
        <taxon>Aliiruegeria</taxon>
    </lineage>
</organism>
<dbReference type="InterPro" id="IPR050126">
    <property type="entry name" value="Ap4A_hydrolase"/>
</dbReference>
<dbReference type="Proteomes" id="UP000199382">
    <property type="component" value="Unassembled WGS sequence"/>
</dbReference>
<evidence type="ECO:0000313" key="2">
    <source>
        <dbReference type="EMBL" id="SDK29134.1"/>
    </source>
</evidence>
<dbReference type="GO" id="GO:0008803">
    <property type="term" value="F:bis(5'-nucleosyl)-tetraphosphatase (symmetrical) activity"/>
    <property type="evidence" value="ECO:0007669"/>
    <property type="project" value="TreeGrafter"/>
</dbReference>
<dbReference type="STRING" id="571298.SAMN04488026_103650"/>
<reference evidence="2 3" key="1">
    <citation type="submission" date="2016-10" db="EMBL/GenBank/DDBJ databases">
        <authorList>
            <person name="de Groot N.N."/>
        </authorList>
    </citation>
    <scope>NUCLEOTIDE SEQUENCE [LARGE SCALE GENOMIC DNA]</scope>
    <source>
        <strain evidence="2 3">DSM 25294</strain>
    </source>
</reference>
<dbReference type="PANTHER" id="PTHR42850:SF4">
    <property type="entry name" value="ZINC-DEPENDENT ENDOPOLYPHOSPHATASE"/>
    <property type="match status" value="1"/>
</dbReference>
<dbReference type="InterPro" id="IPR004843">
    <property type="entry name" value="Calcineurin-like_PHP"/>
</dbReference>
<dbReference type="Pfam" id="PF00149">
    <property type="entry name" value="Metallophos"/>
    <property type="match status" value="1"/>
</dbReference>
<dbReference type="SUPFAM" id="SSF56300">
    <property type="entry name" value="Metallo-dependent phosphatases"/>
    <property type="match status" value="1"/>
</dbReference>
<dbReference type="EMBL" id="FNEK01000036">
    <property type="protein sequence ID" value="SDK29134.1"/>
    <property type="molecule type" value="Genomic_DNA"/>
</dbReference>
<dbReference type="Gene3D" id="3.60.21.10">
    <property type="match status" value="1"/>
</dbReference>